<protein>
    <submittedName>
        <fullName evidence="1">DNA-binding protein</fullName>
    </submittedName>
</protein>
<keyword evidence="1" id="KW-0238">DNA-binding</keyword>
<organism evidence="1">
    <name type="scientific">Sporolactobacillus sp. Y61</name>
    <dbReference type="NCBI Taxonomy" id="3160863"/>
    <lineage>
        <taxon>Bacteria</taxon>
        <taxon>Bacillati</taxon>
        <taxon>Bacillota</taxon>
        <taxon>Bacilli</taxon>
        <taxon>Bacillales</taxon>
        <taxon>Sporolactobacillaceae</taxon>
        <taxon>Sporolactobacillus</taxon>
    </lineage>
</organism>
<dbReference type="AlphaFoldDB" id="A0AAU8IIB0"/>
<proteinExistence type="predicted"/>
<dbReference type="RefSeq" id="WP_353949063.1">
    <property type="nucleotide sequence ID" value="NZ_CP159510.1"/>
</dbReference>
<dbReference type="EMBL" id="CP159510">
    <property type="protein sequence ID" value="XCJ17979.1"/>
    <property type="molecule type" value="Genomic_DNA"/>
</dbReference>
<evidence type="ECO:0000313" key="1">
    <source>
        <dbReference type="EMBL" id="XCJ17979.1"/>
    </source>
</evidence>
<name>A0AAU8IIB0_9BACL</name>
<dbReference type="GO" id="GO:0003677">
    <property type="term" value="F:DNA binding"/>
    <property type="evidence" value="ECO:0007669"/>
    <property type="project" value="UniProtKB-KW"/>
</dbReference>
<accession>A0AAU8IIB0</accession>
<sequence length="255" mass="30200">MIKMPSAILDKTKEEIKHGIDHREADAVYEGLEGVFSTLILKFQHIFSNKILSINVDTQEMIDSFKNYRYTMQVQKLDMLIDWVNRFAISHPDVSDLEFGKLKIDLEFLFLEFGGKHIIFEYKEDYLLTPKETADQLNISRVTFNKYVRNGLETAHTAQHKKVPKFAVELWNNPAYSLKMQMIYQKKKSISQSPHDRLIEINEEIKKLQAKYSCEHFSEAFKGYNGDEMDDTTDYWHWRDLEEERSEILKETKEK</sequence>
<reference evidence="1" key="1">
    <citation type="submission" date="2024-06" db="EMBL/GenBank/DDBJ databases">
        <authorList>
            <person name="Fan A."/>
            <person name="Zhang F.Y."/>
            <person name="Zhang L."/>
        </authorList>
    </citation>
    <scope>NUCLEOTIDE SEQUENCE</scope>
    <source>
        <strain evidence="1">Y61</strain>
    </source>
</reference>
<gene>
    <name evidence="1" type="ORF">ABNN70_05815</name>
</gene>